<evidence type="ECO:0000256" key="5">
    <source>
        <dbReference type="ARBA" id="ARBA00022833"/>
    </source>
</evidence>
<proteinExistence type="predicted"/>
<keyword evidence="6" id="KW-0482">Metalloprotease</keyword>
<dbReference type="InterPro" id="IPR011990">
    <property type="entry name" value="TPR-like_helical_dom_sf"/>
</dbReference>
<protein>
    <recommendedName>
        <fullName evidence="7">Peptidase M48 domain-containing protein</fullName>
    </recommendedName>
</protein>
<evidence type="ECO:0000256" key="6">
    <source>
        <dbReference type="ARBA" id="ARBA00023049"/>
    </source>
</evidence>
<dbReference type="STRING" id="1262585.BJI46_02950"/>
<evidence type="ECO:0000256" key="3">
    <source>
        <dbReference type="ARBA" id="ARBA00022723"/>
    </source>
</evidence>
<keyword evidence="5" id="KW-0862">Zinc</keyword>
<dbReference type="AlphaFoldDB" id="A0A1E7R952"/>
<keyword evidence="3" id="KW-0479">Metal-binding</keyword>
<dbReference type="SUPFAM" id="SSF48452">
    <property type="entry name" value="TPR-like"/>
    <property type="match status" value="1"/>
</dbReference>
<sequence length="480" mass="53983">MTCLMSGTQLIRAEQPLNIDWSNIPAQKNPYLDVPVLGSSQGLISQQQEKEIGEKVLREVRLQLATIQDPWLETEIQQIFSGIYAQTGLGQPIAVVLIKDLQINAFAVPGGLFAINAGTIVSAKNIDQLAGVMAHEIAHVSQRHYSRSMESIKGQGILALVGLLAGLAVATQSADAGAAVMMGSQAAMIGKRLSYSRDQEREADRIGMQYMVLAGYDPNSMADFFEVMQRSSTQLSYLPEFWLTHPLTTSRMSEARLRARQFNFNSKPDYARQQRFELIKWRTLISSSNPNLTQLNIAAQNNSAAALALASYHIQQAQYQQAKKILDKIQPSEVQKNLYHLIWSDWYKSQNQFDQALVEIFSDYQIAPENKALAMQVAEIYILKNQPEQANQILNPLSTRFPRDVMVWQLLQRAANLQTGIIREINVLRYRAEVQFWNGQEVNAIKSLLQAQRLAKDQPALKARIDQRVAQMQDAHDLDS</sequence>
<dbReference type="InterPro" id="IPR001915">
    <property type="entry name" value="Peptidase_M48"/>
</dbReference>
<organism evidence="8 9">
    <name type="scientific">Acinetobacter qingfengensis</name>
    <dbReference type="NCBI Taxonomy" id="1262585"/>
    <lineage>
        <taxon>Bacteria</taxon>
        <taxon>Pseudomonadati</taxon>
        <taxon>Pseudomonadota</taxon>
        <taxon>Gammaproteobacteria</taxon>
        <taxon>Moraxellales</taxon>
        <taxon>Moraxellaceae</taxon>
        <taxon>Acinetobacter</taxon>
    </lineage>
</organism>
<accession>A0A1E7R952</accession>
<reference evidence="8 9" key="1">
    <citation type="submission" date="2016-09" db="EMBL/GenBank/DDBJ databases">
        <authorList>
            <person name="Capua I."/>
            <person name="De Benedictis P."/>
            <person name="Joannis T."/>
            <person name="Lombin L.H."/>
            <person name="Cattoli G."/>
        </authorList>
    </citation>
    <scope>NUCLEOTIDE SEQUENCE [LARGE SCALE GENOMIC DNA]</scope>
    <source>
        <strain evidence="8 9">ANC 4671</strain>
    </source>
</reference>
<keyword evidence="4" id="KW-0378">Hydrolase</keyword>
<dbReference type="EMBL" id="MKKK01000023">
    <property type="protein sequence ID" value="OEY95890.1"/>
    <property type="molecule type" value="Genomic_DNA"/>
</dbReference>
<dbReference type="Gene3D" id="3.30.2010.10">
    <property type="entry name" value="Metalloproteases ('zincins'), catalytic domain"/>
    <property type="match status" value="1"/>
</dbReference>
<evidence type="ECO:0000313" key="9">
    <source>
        <dbReference type="Proteomes" id="UP000185895"/>
    </source>
</evidence>
<dbReference type="GO" id="GO:0016020">
    <property type="term" value="C:membrane"/>
    <property type="evidence" value="ECO:0007669"/>
    <property type="project" value="TreeGrafter"/>
</dbReference>
<evidence type="ECO:0000313" key="8">
    <source>
        <dbReference type="EMBL" id="OEY95890.1"/>
    </source>
</evidence>
<feature type="domain" description="Peptidase M48" evidence="7">
    <location>
        <begin position="71"/>
        <end position="256"/>
    </location>
</feature>
<dbReference type="PANTHER" id="PTHR22726:SF1">
    <property type="entry name" value="METALLOENDOPEPTIDASE OMA1, MITOCHONDRIAL"/>
    <property type="match status" value="1"/>
</dbReference>
<dbReference type="Pfam" id="PF14559">
    <property type="entry name" value="TPR_19"/>
    <property type="match status" value="1"/>
</dbReference>
<comment type="cofactor">
    <cofactor evidence="1">
        <name>Zn(2+)</name>
        <dbReference type="ChEBI" id="CHEBI:29105"/>
    </cofactor>
</comment>
<keyword evidence="2" id="KW-0645">Protease</keyword>
<dbReference type="InterPro" id="IPR051156">
    <property type="entry name" value="Mito/Outer_Membr_Metalloprot"/>
</dbReference>
<dbReference type="Pfam" id="PF01435">
    <property type="entry name" value="Peptidase_M48"/>
    <property type="match status" value="1"/>
</dbReference>
<dbReference type="Gene3D" id="1.25.40.10">
    <property type="entry name" value="Tetratricopeptide repeat domain"/>
    <property type="match status" value="1"/>
</dbReference>
<evidence type="ECO:0000256" key="4">
    <source>
        <dbReference type="ARBA" id="ARBA00022801"/>
    </source>
</evidence>
<dbReference type="PANTHER" id="PTHR22726">
    <property type="entry name" value="METALLOENDOPEPTIDASE OMA1"/>
    <property type="match status" value="1"/>
</dbReference>
<dbReference type="Proteomes" id="UP000185895">
    <property type="component" value="Unassembled WGS sequence"/>
</dbReference>
<evidence type="ECO:0000256" key="2">
    <source>
        <dbReference type="ARBA" id="ARBA00022670"/>
    </source>
</evidence>
<gene>
    <name evidence="8" type="ORF">BJI46_02950</name>
</gene>
<comment type="caution">
    <text evidence="8">The sequence shown here is derived from an EMBL/GenBank/DDBJ whole genome shotgun (WGS) entry which is preliminary data.</text>
</comment>
<name>A0A1E7R952_9GAMM</name>
<evidence type="ECO:0000256" key="1">
    <source>
        <dbReference type="ARBA" id="ARBA00001947"/>
    </source>
</evidence>
<dbReference type="GO" id="GO:0051603">
    <property type="term" value="P:proteolysis involved in protein catabolic process"/>
    <property type="evidence" value="ECO:0007669"/>
    <property type="project" value="TreeGrafter"/>
</dbReference>
<dbReference type="GO" id="GO:0046872">
    <property type="term" value="F:metal ion binding"/>
    <property type="evidence" value="ECO:0007669"/>
    <property type="project" value="UniProtKB-KW"/>
</dbReference>
<keyword evidence="9" id="KW-1185">Reference proteome</keyword>
<evidence type="ECO:0000259" key="7">
    <source>
        <dbReference type="Pfam" id="PF01435"/>
    </source>
</evidence>
<dbReference type="GO" id="GO:0004222">
    <property type="term" value="F:metalloendopeptidase activity"/>
    <property type="evidence" value="ECO:0007669"/>
    <property type="project" value="InterPro"/>
</dbReference>